<name>A0A011P6C7_9PAST</name>
<gene>
    <name evidence="2" type="ORF">AK33_07700</name>
</gene>
<dbReference type="PROSITE" id="PS51257">
    <property type="entry name" value="PROKAR_LIPOPROTEIN"/>
    <property type="match status" value="1"/>
</dbReference>
<comment type="caution">
    <text evidence="2">The sequence shown here is derived from an EMBL/GenBank/DDBJ whole genome shotgun (WGS) entry which is preliminary data.</text>
</comment>
<feature type="chain" id="PRO_5001461464" description="Lipoprotein" evidence="1">
    <location>
        <begin position="23"/>
        <end position="46"/>
    </location>
</feature>
<dbReference type="STRING" id="1122190.GCA_000621105_00599"/>
<dbReference type="PATRIC" id="fig|1450449.3.peg.1515"/>
<keyword evidence="1" id="KW-0732">Signal</keyword>
<dbReference type="RefSeq" id="WP_165888922.1">
    <property type="nucleotide sequence ID" value="NZ_AVSP01000002.1"/>
</dbReference>
<evidence type="ECO:0000256" key="1">
    <source>
        <dbReference type="SAM" id="SignalP"/>
    </source>
</evidence>
<dbReference type="EMBL" id="JANJ01000005">
    <property type="protein sequence ID" value="EXI61999.1"/>
    <property type="molecule type" value="Genomic_DNA"/>
</dbReference>
<evidence type="ECO:0008006" key="4">
    <source>
        <dbReference type="Google" id="ProtNLM"/>
    </source>
</evidence>
<sequence length="46" mass="4407">MKKFLLCVSILTLIACSSTGMGGSIGAGGGSNGVGIGLGIGTGFRF</sequence>
<reference evidence="2 3" key="1">
    <citation type="journal article" date="2014" name="Genome Announc.">
        <title>Genome Sequence of a Presumptive Mannheimia haemolytica Strain with an A1/A6-Cross-Reactive Serotype from a White-Tailed Deer (Odocoileus virginianus).</title>
        <authorList>
            <person name="Lawrence P.K."/>
            <person name="Bey R.F."/>
            <person name="Wiener B."/>
            <person name="Kittichotirat W."/>
            <person name="Bumgarner R.E."/>
        </authorList>
    </citation>
    <scope>NUCLEOTIDE SEQUENCE [LARGE SCALE GENOMIC DNA]</scope>
    <source>
        <strain evidence="2 3">PKL10</strain>
    </source>
</reference>
<evidence type="ECO:0000313" key="3">
    <source>
        <dbReference type="Proteomes" id="UP000054123"/>
    </source>
</evidence>
<protein>
    <recommendedName>
        <fullName evidence="4">Lipoprotein</fullName>
    </recommendedName>
</protein>
<feature type="signal peptide" evidence="1">
    <location>
        <begin position="1"/>
        <end position="22"/>
    </location>
</feature>
<proteinExistence type="predicted"/>
<organism evidence="2 3">
    <name type="scientific">Mannheimia granulomatis</name>
    <dbReference type="NCBI Taxonomy" id="85402"/>
    <lineage>
        <taxon>Bacteria</taxon>
        <taxon>Pseudomonadati</taxon>
        <taxon>Pseudomonadota</taxon>
        <taxon>Gammaproteobacteria</taxon>
        <taxon>Pasteurellales</taxon>
        <taxon>Pasteurellaceae</taxon>
        <taxon>Mannheimia</taxon>
    </lineage>
</organism>
<dbReference type="AlphaFoldDB" id="A0A011P6C7"/>
<keyword evidence="3" id="KW-1185">Reference proteome</keyword>
<dbReference type="Proteomes" id="UP000054123">
    <property type="component" value="Unassembled WGS sequence"/>
</dbReference>
<evidence type="ECO:0000313" key="2">
    <source>
        <dbReference type="EMBL" id="EXI61999.1"/>
    </source>
</evidence>
<accession>A0A011P6C7</accession>